<feature type="region of interest" description="Disordered" evidence="1">
    <location>
        <begin position="56"/>
        <end position="88"/>
    </location>
</feature>
<dbReference type="Gramene" id="GBG60968">
    <property type="protein sequence ID" value="GBG60968"/>
    <property type="gene ID" value="CBR_g18566"/>
</dbReference>
<organism evidence="2 3">
    <name type="scientific">Chara braunii</name>
    <name type="common">Braun's stonewort</name>
    <dbReference type="NCBI Taxonomy" id="69332"/>
    <lineage>
        <taxon>Eukaryota</taxon>
        <taxon>Viridiplantae</taxon>
        <taxon>Streptophyta</taxon>
        <taxon>Charophyceae</taxon>
        <taxon>Charales</taxon>
        <taxon>Characeae</taxon>
        <taxon>Chara</taxon>
    </lineage>
</organism>
<reference evidence="2 3" key="1">
    <citation type="journal article" date="2018" name="Cell">
        <title>The Chara Genome: Secondary Complexity and Implications for Plant Terrestrialization.</title>
        <authorList>
            <person name="Nishiyama T."/>
            <person name="Sakayama H."/>
            <person name="Vries J.D."/>
            <person name="Buschmann H."/>
            <person name="Saint-Marcoux D."/>
            <person name="Ullrich K.K."/>
            <person name="Haas F.B."/>
            <person name="Vanderstraeten L."/>
            <person name="Becker D."/>
            <person name="Lang D."/>
            <person name="Vosolsobe S."/>
            <person name="Rombauts S."/>
            <person name="Wilhelmsson P.K.I."/>
            <person name="Janitza P."/>
            <person name="Kern R."/>
            <person name="Heyl A."/>
            <person name="Rumpler F."/>
            <person name="Villalobos L.I.A.C."/>
            <person name="Clay J.M."/>
            <person name="Skokan R."/>
            <person name="Toyoda A."/>
            <person name="Suzuki Y."/>
            <person name="Kagoshima H."/>
            <person name="Schijlen E."/>
            <person name="Tajeshwar N."/>
            <person name="Catarino B."/>
            <person name="Hetherington A.J."/>
            <person name="Saltykova A."/>
            <person name="Bonnot C."/>
            <person name="Breuninger H."/>
            <person name="Symeonidi A."/>
            <person name="Radhakrishnan G.V."/>
            <person name="Van Nieuwerburgh F."/>
            <person name="Deforce D."/>
            <person name="Chang C."/>
            <person name="Karol K.G."/>
            <person name="Hedrich R."/>
            <person name="Ulvskov P."/>
            <person name="Glockner G."/>
            <person name="Delwiche C.F."/>
            <person name="Petrasek J."/>
            <person name="Van de Peer Y."/>
            <person name="Friml J."/>
            <person name="Beilby M."/>
            <person name="Dolan L."/>
            <person name="Kohara Y."/>
            <person name="Sugano S."/>
            <person name="Fujiyama A."/>
            <person name="Delaux P.-M."/>
            <person name="Quint M."/>
            <person name="TheiBen G."/>
            <person name="Hagemann M."/>
            <person name="Harholt J."/>
            <person name="Dunand C."/>
            <person name="Zachgo S."/>
            <person name="Langdale J."/>
            <person name="Maumus F."/>
            <person name="Straeten D.V.D."/>
            <person name="Gould S.B."/>
            <person name="Rensing S.A."/>
        </authorList>
    </citation>
    <scope>NUCLEOTIDE SEQUENCE [LARGE SCALE GENOMIC DNA]</scope>
    <source>
        <strain evidence="2 3">S276</strain>
    </source>
</reference>
<comment type="caution">
    <text evidence="2">The sequence shown here is derived from an EMBL/GenBank/DDBJ whole genome shotgun (WGS) entry which is preliminary data.</text>
</comment>
<sequence>MVSHHSVSPFRDSVKWGGVFSKCGAVREEFWHGKLQLAAHSLVSIQVMVGMYSGVTSSGTGTTGSRWSRDGKEEWQKAFNDRDSKNGS</sequence>
<evidence type="ECO:0000256" key="1">
    <source>
        <dbReference type="SAM" id="MobiDB-lite"/>
    </source>
</evidence>
<name>A0A388JT38_CHABU</name>
<keyword evidence="3" id="KW-1185">Reference proteome</keyword>
<protein>
    <submittedName>
        <fullName evidence="2">Uncharacterized protein</fullName>
    </submittedName>
</protein>
<feature type="compositionally biased region" description="Low complexity" evidence="1">
    <location>
        <begin position="56"/>
        <end position="65"/>
    </location>
</feature>
<proteinExistence type="predicted"/>
<feature type="compositionally biased region" description="Basic and acidic residues" evidence="1">
    <location>
        <begin position="67"/>
        <end position="88"/>
    </location>
</feature>
<dbReference type="EMBL" id="BFEA01000016">
    <property type="protein sequence ID" value="GBG60968.1"/>
    <property type="molecule type" value="Genomic_DNA"/>
</dbReference>
<dbReference type="AlphaFoldDB" id="A0A388JT38"/>
<evidence type="ECO:0000313" key="2">
    <source>
        <dbReference type="EMBL" id="GBG60968.1"/>
    </source>
</evidence>
<evidence type="ECO:0000313" key="3">
    <source>
        <dbReference type="Proteomes" id="UP000265515"/>
    </source>
</evidence>
<accession>A0A388JT38</accession>
<dbReference type="Proteomes" id="UP000265515">
    <property type="component" value="Unassembled WGS sequence"/>
</dbReference>
<gene>
    <name evidence="2" type="ORF">CBR_g18566</name>
</gene>